<dbReference type="AlphaFoldDB" id="A0A4R2HMI1"/>
<keyword evidence="4" id="KW-1185">Reference proteome</keyword>
<proteinExistence type="predicted"/>
<dbReference type="Proteomes" id="UP000295684">
    <property type="component" value="Unassembled WGS sequence"/>
</dbReference>
<accession>A0A4R2HMI1</accession>
<evidence type="ECO:0000313" key="4">
    <source>
        <dbReference type="Proteomes" id="UP000622648"/>
    </source>
</evidence>
<evidence type="ECO:0000313" key="1">
    <source>
        <dbReference type="EMBL" id="GGE40417.1"/>
    </source>
</evidence>
<comment type="caution">
    <text evidence="2">The sequence shown here is derived from an EMBL/GenBank/DDBJ whole genome shotgun (WGS) entry which is preliminary data.</text>
</comment>
<reference evidence="1" key="4">
    <citation type="submission" date="2024-05" db="EMBL/GenBank/DDBJ databases">
        <authorList>
            <person name="Sun Q."/>
            <person name="Zhou Y."/>
        </authorList>
    </citation>
    <scope>NUCLEOTIDE SEQUENCE</scope>
    <source>
        <strain evidence="1">CGMCC 1.15644</strain>
    </source>
</reference>
<sequence>MLIGLFSISLSASAQENRSDTLYTDLDHDLIKDVITIDRQSSVIICKLSTQKFKSIRSLELELDPSSSGIRKTKSGFEYYNNWMRSGYACQFRYNPKEKQVQLIGMSRYELGPASNDGSGESSVNLLTHDYIGNWNYFDNNKMKLIPIPSIKKKMIFSTVYLSKYSEKTFYKYQDWCTQLFEKAKAKMLQKG</sequence>
<evidence type="ECO:0000313" key="3">
    <source>
        <dbReference type="Proteomes" id="UP000295684"/>
    </source>
</evidence>
<gene>
    <name evidence="2" type="ORF">EV200_101800</name>
    <name evidence="1" type="ORF">GCM10011413_02760</name>
</gene>
<name>A0A4R2HMI1_9SPHI</name>
<reference evidence="4" key="2">
    <citation type="journal article" date="2019" name="Int. J. Syst. Evol. Microbiol.">
        <title>The Global Catalogue of Microorganisms (GCM) 10K type strain sequencing project: providing services to taxonomists for standard genome sequencing and annotation.</title>
        <authorList>
            <consortium name="The Broad Institute Genomics Platform"/>
            <consortium name="The Broad Institute Genome Sequencing Center for Infectious Disease"/>
            <person name="Wu L."/>
            <person name="Ma J."/>
        </authorList>
    </citation>
    <scope>NUCLEOTIDE SEQUENCE [LARGE SCALE GENOMIC DNA]</scope>
    <source>
        <strain evidence="4">CGMCC 1.15644</strain>
    </source>
</reference>
<reference evidence="2 3" key="3">
    <citation type="submission" date="2019-03" db="EMBL/GenBank/DDBJ databases">
        <title>Genomic Encyclopedia of Type Strains, Phase IV (KMG-IV): sequencing the most valuable type-strain genomes for metagenomic binning, comparative biology and taxonomic classification.</title>
        <authorList>
            <person name="Goeker M."/>
        </authorList>
    </citation>
    <scope>NUCLEOTIDE SEQUENCE [LARGE SCALE GENOMIC DNA]</scope>
    <source>
        <strain evidence="2 3">DSM 103236</strain>
    </source>
</reference>
<protein>
    <submittedName>
        <fullName evidence="2">Uncharacterized protein</fullName>
    </submittedName>
</protein>
<dbReference type="Proteomes" id="UP000622648">
    <property type="component" value="Unassembled WGS sequence"/>
</dbReference>
<evidence type="ECO:0000313" key="2">
    <source>
        <dbReference type="EMBL" id="TCO31348.1"/>
    </source>
</evidence>
<organism evidence="2 3">
    <name type="scientific">Pedobacter psychrotolerans</name>
    <dbReference type="NCBI Taxonomy" id="1843235"/>
    <lineage>
        <taxon>Bacteria</taxon>
        <taxon>Pseudomonadati</taxon>
        <taxon>Bacteroidota</taxon>
        <taxon>Sphingobacteriia</taxon>
        <taxon>Sphingobacteriales</taxon>
        <taxon>Sphingobacteriaceae</taxon>
        <taxon>Pedobacter</taxon>
    </lineage>
</organism>
<dbReference type="EMBL" id="SLWO01000001">
    <property type="protein sequence ID" value="TCO31348.1"/>
    <property type="molecule type" value="Genomic_DNA"/>
</dbReference>
<dbReference type="EMBL" id="BMJO01000001">
    <property type="protein sequence ID" value="GGE40417.1"/>
    <property type="molecule type" value="Genomic_DNA"/>
</dbReference>
<reference evidence="1" key="1">
    <citation type="journal article" date="2014" name="Int. J. Syst. Evol. Microbiol.">
        <title>Complete genome of a new Firmicutes species belonging to the dominant human colonic microbiota ('Ruminococcus bicirculans') reveals two chromosomes and a selective capacity to utilize plant glucans.</title>
        <authorList>
            <consortium name="NISC Comparative Sequencing Program"/>
            <person name="Wegmann U."/>
            <person name="Louis P."/>
            <person name="Goesmann A."/>
            <person name="Henrissat B."/>
            <person name="Duncan S.H."/>
            <person name="Flint H.J."/>
        </authorList>
    </citation>
    <scope>NUCLEOTIDE SEQUENCE</scope>
    <source>
        <strain evidence="1">CGMCC 1.15644</strain>
    </source>
</reference>